<dbReference type="GeneID" id="107074543"/>
<gene>
    <name evidence="9" type="primary">LOC107074543</name>
</gene>
<accession>A0ABM1JGG2</accession>
<comment type="subcellular location">
    <subcellularLocation>
        <location evidence="1">Cell membrane</location>
        <topology evidence="1">Multi-pass membrane protein</topology>
    </subcellularLocation>
</comment>
<proteinExistence type="predicted"/>
<reference evidence="9" key="1">
    <citation type="submission" date="2025-08" db="UniProtKB">
        <authorList>
            <consortium name="RefSeq"/>
        </authorList>
    </citation>
    <scope>IDENTIFICATION</scope>
    <source>
        <tissue evidence="9">Whole body</tissue>
    </source>
</reference>
<evidence type="ECO:0000256" key="7">
    <source>
        <dbReference type="ARBA" id="ARBA00023180"/>
    </source>
</evidence>
<name>A0ABM1JGG2_POLDO</name>
<evidence type="ECO:0000256" key="3">
    <source>
        <dbReference type="ARBA" id="ARBA00022692"/>
    </source>
</evidence>
<organism evidence="8 9">
    <name type="scientific">Polistes dominula</name>
    <name type="common">European paper wasp</name>
    <name type="synonym">Vespa dominula</name>
    <dbReference type="NCBI Taxonomy" id="743375"/>
    <lineage>
        <taxon>Eukaryota</taxon>
        <taxon>Metazoa</taxon>
        <taxon>Ecdysozoa</taxon>
        <taxon>Arthropoda</taxon>
        <taxon>Hexapoda</taxon>
        <taxon>Insecta</taxon>
        <taxon>Pterygota</taxon>
        <taxon>Neoptera</taxon>
        <taxon>Endopterygota</taxon>
        <taxon>Hymenoptera</taxon>
        <taxon>Apocrita</taxon>
        <taxon>Aculeata</taxon>
        <taxon>Vespoidea</taxon>
        <taxon>Vespidae</taxon>
        <taxon>Polistinae</taxon>
        <taxon>Polistini</taxon>
        <taxon>Polistes</taxon>
    </lineage>
</organism>
<keyword evidence="7" id="KW-0325">Glycoprotein</keyword>
<dbReference type="Gene3D" id="3.40.190.10">
    <property type="entry name" value="Periplasmic binding protein-like II"/>
    <property type="match status" value="1"/>
</dbReference>
<protein>
    <submittedName>
        <fullName evidence="9">Uncharacterized protein LOC107074543</fullName>
    </submittedName>
</protein>
<keyword evidence="2" id="KW-1003">Cell membrane</keyword>
<dbReference type="RefSeq" id="XP_015191550.1">
    <property type="nucleotide sequence ID" value="XM_015336064.1"/>
</dbReference>
<evidence type="ECO:0000313" key="9">
    <source>
        <dbReference type="RefSeq" id="XP_015191550.1"/>
    </source>
</evidence>
<dbReference type="SUPFAM" id="SSF53850">
    <property type="entry name" value="Periplasmic binding protein-like II"/>
    <property type="match status" value="1"/>
</dbReference>
<evidence type="ECO:0000256" key="2">
    <source>
        <dbReference type="ARBA" id="ARBA00022475"/>
    </source>
</evidence>
<dbReference type="Proteomes" id="UP000694924">
    <property type="component" value="Unplaced"/>
</dbReference>
<evidence type="ECO:0000256" key="1">
    <source>
        <dbReference type="ARBA" id="ARBA00004651"/>
    </source>
</evidence>
<keyword evidence="5" id="KW-0472">Membrane</keyword>
<sequence>MFWLKRQILNVLVFLPLSKKDENVTYAYNPFVLNNDSVISERGKLESINVISKEDIFQCLSTLNHRRTNNLYGYKLNVGLFQQYQTLMKTQEIPLKGSVYEYSLGYMGTNAMIMGTIAKYMNFTANEINPDDRIKFGHELPNGTLVGTLGDIAYGRADVTFASFFVKPYSKNKHNFEFTSQTGYDSICVFVPKARKIPKWLRIHHITKIFDRIKLAYKVFQFTVGFPTKLPRSCPERILLSTLSITNVTIAGLFGGLLYKSLTNDIYYKDIDLLSELDASGLPIVFMKYNLVDVFADESTGSPVLNNLRKKYKYGMRALHDASFFRNASGLIRKKHYYLTEQNLLNDDLSPKLHLVKECPRNYYLAYPIRKNSYLLEKIDLLICRLHEAGLVTLWNNRTVMDLLYHGRKASSRTQVHAENKFVPFNLEDMQTPFYLLIVGLLLSSIVFCDEKGWFKLFVKDKKRRPIVYTYPRISAVSFGNKSTRKWGFILR</sequence>
<keyword evidence="8" id="KW-1185">Reference proteome</keyword>
<evidence type="ECO:0000256" key="6">
    <source>
        <dbReference type="ARBA" id="ARBA00023170"/>
    </source>
</evidence>
<evidence type="ECO:0000256" key="5">
    <source>
        <dbReference type="ARBA" id="ARBA00023136"/>
    </source>
</evidence>
<keyword evidence="4" id="KW-1133">Transmembrane helix</keyword>
<dbReference type="InterPro" id="IPR052192">
    <property type="entry name" value="Insect_Ionotropic_Sensory_Rcpt"/>
</dbReference>
<evidence type="ECO:0000313" key="8">
    <source>
        <dbReference type="Proteomes" id="UP000694924"/>
    </source>
</evidence>
<keyword evidence="6" id="KW-0675">Receptor</keyword>
<dbReference type="PANTHER" id="PTHR42643">
    <property type="entry name" value="IONOTROPIC RECEPTOR 20A-RELATED"/>
    <property type="match status" value="1"/>
</dbReference>
<keyword evidence="3" id="KW-0812">Transmembrane</keyword>
<dbReference type="PANTHER" id="PTHR42643:SF38">
    <property type="entry name" value="IONOTROPIC RECEPTOR 100A"/>
    <property type="match status" value="1"/>
</dbReference>
<evidence type="ECO:0000256" key="4">
    <source>
        <dbReference type="ARBA" id="ARBA00022989"/>
    </source>
</evidence>